<sequence length="248" mass="25661">MGSTAVLELGRTTYGAAKDVTYQTTQEVLEQSTDQTGATGTAQTADTAVNHLEGLTSSAKDSAESTQSDTASYDYGTSSNKASTVTSTSYTEIYASTAILSTLLNCGKTSTTSGQLESGNDQSTEPSGEPSDPTLRRTASPPTEPVAVPSSTSTFVPPSFNKTTLNFVLGGMDKSTAAPLTSKLSSTLLGIGNVTSLATPTHDSAVERSPTTKPTDPNLDRSTPESTESQSEVRTTSDTSLQSTTRGE</sequence>
<evidence type="ECO:0000313" key="2">
    <source>
        <dbReference type="EMBL" id="VDL66314.1"/>
    </source>
</evidence>
<dbReference type="EMBL" id="UYSL01003388">
    <property type="protein sequence ID" value="VDL66314.1"/>
    <property type="molecule type" value="Genomic_DNA"/>
</dbReference>
<evidence type="ECO:0000313" key="3">
    <source>
        <dbReference type="Proteomes" id="UP000271162"/>
    </source>
</evidence>
<proteinExistence type="predicted"/>
<organism evidence="4">
    <name type="scientific">Nippostrongylus brasiliensis</name>
    <name type="common">Rat hookworm</name>
    <dbReference type="NCBI Taxonomy" id="27835"/>
    <lineage>
        <taxon>Eukaryota</taxon>
        <taxon>Metazoa</taxon>
        <taxon>Ecdysozoa</taxon>
        <taxon>Nematoda</taxon>
        <taxon>Chromadorea</taxon>
        <taxon>Rhabditida</taxon>
        <taxon>Rhabditina</taxon>
        <taxon>Rhabditomorpha</taxon>
        <taxon>Strongyloidea</taxon>
        <taxon>Heligmosomidae</taxon>
        <taxon>Nippostrongylus</taxon>
    </lineage>
</organism>
<dbReference type="AlphaFoldDB" id="A0A0N4XJM2"/>
<feature type="region of interest" description="Disordered" evidence="1">
    <location>
        <begin position="56"/>
        <end position="83"/>
    </location>
</feature>
<feature type="region of interest" description="Disordered" evidence="1">
    <location>
        <begin position="109"/>
        <end position="160"/>
    </location>
</feature>
<feature type="compositionally biased region" description="Polar residues" evidence="1">
    <location>
        <begin position="224"/>
        <end position="248"/>
    </location>
</feature>
<gene>
    <name evidence="2" type="ORF">NBR_LOCUS2725</name>
</gene>
<accession>A0A0N4XJM2</accession>
<reference evidence="4" key="1">
    <citation type="submission" date="2017-02" db="UniProtKB">
        <authorList>
            <consortium name="WormBaseParasite"/>
        </authorList>
    </citation>
    <scope>IDENTIFICATION</scope>
</reference>
<keyword evidence="3" id="KW-1185">Reference proteome</keyword>
<evidence type="ECO:0000313" key="4">
    <source>
        <dbReference type="WBParaSite" id="NBR_0000272401-mRNA-1"/>
    </source>
</evidence>
<dbReference type="Proteomes" id="UP000271162">
    <property type="component" value="Unassembled WGS sequence"/>
</dbReference>
<feature type="compositionally biased region" description="Low complexity" evidence="1">
    <location>
        <begin position="145"/>
        <end position="160"/>
    </location>
</feature>
<name>A0A0N4XJM2_NIPBR</name>
<protein>
    <submittedName>
        <fullName evidence="4">Flocculation protein FLO11-like</fullName>
    </submittedName>
</protein>
<dbReference type="WBParaSite" id="NBR_0000272401-mRNA-1">
    <property type="protein sequence ID" value="NBR_0000272401-mRNA-1"/>
    <property type="gene ID" value="NBR_0000272401"/>
</dbReference>
<evidence type="ECO:0000256" key="1">
    <source>
        <dbReference type="SAM" id="MobiDB-lite"/>
    </source>
</evidence>
<reference evidence="2 3" key="2">
    <citation type="submission" date="2018-11" db="EMBL/GenBank/DDBJ databases">
        <authorList>
            <consortium name="Pathogen Informatics"/>
        </authorList>
    </citation>
    <scope>NUCLEOTIDE SEQUENCE [LARGE SCALE GENOMIC DNA]</scope>
</reference>
<feature type="region of interest" description="Disordered" evidence="1">
    <location>
        <begin position="199"/>
        <end position="248"/>
    </location>
</feature>
<feature type="compositionally biased region" description="Polar residues" evidence="1">
    <location>
        <begin position="109"/>
        <end position="126"/>
    </location>
</feature>